<keyword evidence="2" id="KW-1185">Reference proteome</keyword>
<dbReference type="AlphaFoldDB" id="A0A9D4H8F4"/>
<evidence type="ECO:0000313" key="1">
    <source>
        <dbReference type="EMBL" id="KAH3830395.1"/>
    </source>
</evidence>
<name>A0A9D4H8F4_DREPO</name>
<organism evidence="1 2">
    <name type="scientific">Dreissena polymorpha</name>
    <name type="common">Zebra mussel</name>
    <name type="synonym">Mytilus polymorpha</name>
    <dbReference type="NCBI Taxonomy" id="45954"/>
    <lineage>
        <taxon>Eukaryota</taxon>
        <taxon>Metazoa</taxon>
        <taxon>Spiralia</taxon>
        <taxon>Lophotrochozoa</taxon>
        <taxon>Mollusca</taxon>
        <taxon>Bivalvia</taxon>
        <taxon>Autobranchia</taxon>
        <taxon>Heteroconchia</taxon>
        <taxon>Euheterodonta</taxon>
        <taxon>Imparidentia</taxon>
        <taxon>Neoheterodontei</taxon>
        <taxon>Myida</taxon>
        <taxon>Dreissenoidea</taxon>
        <taxon>Dreissenidae</taxon>
        <taxon>Dreissena</taxon>
    </lineage>
</organism>
<comment type="caution">
    <text evidence="1">The sequence shown here is derived from an EMBL/GenBank/DDBJ whole genome shotgun (WGS) entry which is preliminary data.</text>
</comment>
<sequence>MNPSSGDGLVDPCNEHRKATYAAIPLLTIRDTVARSAHIIDINFMPAERIYVKHNYGPRDNERECWGGILPLPPPQMMLRGKKFRLESSSHFNEQSETNV</sequence>
<reference evidence="1" key="1">
    <citation type="journal article" date="2019" name="bioRxiv">
        <title>The Genome of the Zebra Mussel, Dreissena polymorpha: A Resource for Invasive Species Research.</title>
        <authorList>
            <person name="McCartney M.A."/>
            <person name="Auch B."/>
            <person name="Kono T."/>
            <person name="Mallez S."/>
            <person name="Zhang Y."/>
            <person name="Obille A."/>
            <person name="Becker A."/>
            <person name="Abrahante J.E."/>
            <person name="Garbe J."/>
            <person name="Badalamenti J.P."/>
            <person name="Herman A."/>
            <person name="Mangelson H."/>
            <person name="Liachko I."/>
            <person name="Sullivan S."/>
            <person name="Sone E.D."/>
            <person name="Koren S."/>
            <person name="Silverstein K.A.T."/>
            <person name="Beckman K.B."/>
            <person name="Gohl D.M."/>
        </authorList>
    </citation>
    <scope>NUCLEOTIDE SEQUENCE</scope>
    <source>
        <strain evidence="1">Duluth1</strain>
        <tissue evidence="1">Whole animal</tissue>
    </source>
</reference>
<dbReference type="EMBL" id="JAIWYP010000004">
    <property type="protein sequence ID" value="KAH3830395.1"/>
    <property type="molecule type" value="Genomic_DNA"/>
</dbReference>
<dbReference type="Proteomes" id="UP000828390">
    <property type="component" value="Unassembled WGS sequence"/>
</dbReference>
<gene>
    <name evidence="1" type="ORF">DPMN_103638</name>
</gene>
<accession>A0A9D4H8F4</accession>
<reference evidence="1" key="2">
    <citation type="submission" date="2020-11" db="EMBL/GenBank/DDBJ databases">
        <authorList>
            <person name="McCartney M.A."/>
            <person name="Auch B."/>
            <person name="Kono T."/>
            <person name="Mallez S."/>
            <person name="Becker A."/>
            <person name="Gohl D.M."/>
            <person name="Silverstein K.A.T."/>
            <person name="Koren S."/>
            <person name="Bechman K.B."/>
            <person name="Herman A."/>
            <person name="Abrahante J.E."/>
            <person name="Garbe J."/>
        </authorList>
    </citation>
    <scope>NUCLEOTIDE SEQUENCE</scope>
    <source>
        <strain evidence="1">Duluth1</strain>
        <tissue evidence="1">Whole animal</tissue>
    </source>
</reference>
<evidence type="ECO:0000313" key="2">
    <source>
        <dbReference type="Proteomes" id="UP000828390"/>
    </source>
</evidence>
<proteinExistence type="predicted"/>
<protein>
    <submittedName>
        <fullName evidence="1">Uncharacterized protein</fullName>
    </submittedName>
</protein>